<feature type="domain" description="Retrovirus-related Pol polyprotein from transposon TNT 1-94-like beta-barrel" evidence="3">
    <location>
        <begin position="34"/>
        <end position="114"/>
    </location>
</feature>
<dbReference type="SUPFAM" id="SSF56672">
    <property type="entry name" value="DNA/RNA polymerases"/>
    <property type="match status" value="1"/>
</dbReference>
<proteinExistence type="predicted"/>
<dbReference type="EMBL" id="JACGWL010000010">
    <property type="protein sequence ID" value="KAK4394281.1"/>
    <property type="molecule type" value="Genomic_DNA"/>
</dbReference>
<dbReference type="InterPro" id="IPR013103">
    <property type="entry name" value="RVT_2"/>
</dbReference>
<keyword evidence="5" id="KW-1185">Reference proteome</keyword>
<gene>
    <name evidence="4" type="ORF">Sango_1898900</name>
</gene>
<dbReference type="GO" id="GO:0004190">
    <property type="term" value="F:aspartic-type endopeptidase activity"/>
    <property type="evidence" value="ECO:0007669"/>
    <property type="project" value="UniProtKB-KW"/>
</dbReference>
<evidence type="ECO:0000313" key="5">
    <source>
        <dbReference type="Proteomes" id="UP001289374"/>
    </source>
</evidence>
<dbReference type="Pfam" id="PF22936">
    <property type="entry name" value="Pol_BBD"/>
    <property type="match status" value="1"/>
</dbReference>
<name>A0AAE2BQP8_9LAMI</name>
<dbReference type="CDD" id="cd09272">
    <property type="entry name" value="RNase_HI_RT_Ty1"/>
    <property type="match status" value="1"/>
</dbReference>
<dbReference type="InterPro" id="IPR043502">
    <property type="entry name" value="DNA/RNA_pol_sf"/>
</dbReference>
<accession>A0AAE2BQP8</accession>
<organism evidence="4 5">
    <name type="scientific">Sesamum angolense</name>
    <dbReference type="NCBI Taxonomy" id="2727404"/>
    <lineage>
        <taxon>Eukaryota</taxon>
        <taxon>Viridiplantae</taxon>
        <taxon>Streptophyta</taxon>
        <taxon>Embryophyta</taxon>
        <taxon>Tracheophyta</taxon>
        <taxon>Spermatophyta</taxon>
        <taxon>Magnoliopsida</taxon>
        <taxon>eudicotyledons</taxon>
        <taxon>Gunneridae</taxon>
        <taxon>Pentapetalae</taxon>
        <taxon>asterids</taxon>
        <taxon>lamiids</taxon>
        <taxon>Lamiales</taxon>
        <taxon>Pedaliaceae</taxon>
        <taxon>Sesamum</taxon>
    </lineage>
</organism>
<evidence type="ECO:0000256" key="1">
    <source>
        <dbReference type="ARBA" id="ARBA00022750"/>
    </source>
</evidence>
<evidence type="ECO:0000259" key="2">
    <source>
        <dbReference type="Pfam" id="PF07727"/>
    </source>
</evidence>
<keyword evidence="1" id="KW-0378">Hydrolase</keyword>
<keyword evidence="1" id="KW-0064">Aspartyl protease</keyword>
<dbReference type="AlphaFoldDB" id="A0AAE2BQP8"/>
<sequence>MVVGGSSGASTSGATEGYVSVQPELLTIYEPCDWLIDTGANVHVCADKSLFVSYQAITGNTVSMGNSSTAEVLGIGSVDLKFPLGRILSLKRVHHVPTVRRNIISGSVIVREGYELAFKFNKVVIQQFGIPSSVSLDDSLASTSIPEHVEKMTNVGVNPNSASLTHEESDIPRRSKRARVVKDFGSDFVTYNIEDDPVTFKDAMASLEAKQWKEVVKSEMDSIVSNGTWVLVDLPPGCTTIRCKWIFKKKLKPDGSIDKFKARLVAKGFKQKEGIDYFDTYSPVARLTTIRVLIALASVYNLSIHQMDVKTAFLYGELEEEIYMDQPEGFVAHGNERKSTKVPEGHSVTSHSLWQIPVVLGDSDASWIAKNSGTELCALDTTGTEGLFGLLSQLPIVSQPLPPIAVHCDSQTTIAKVRSRKYNQKTKRHIQVRLKSIRALVSDRVIGIDFVGTKDNVADPLTKGLDLSQDQDTWPIVSTLKINTKPVACCYYQTLSHSQAQIQGIVPFDLVTADVR</sequence>
<reference evidence="4" key="1">
    <citation type="submission" date="2020-06" db="EMBL/GenBank/DDBJ databases">
        <authorList>
            <person name="Li T."/>
            <person name="Hu X."/>
            <person name="Zhang T."/>
            <person name="Song X."/>
            <person name="Zhang H."/>
            <person name="Dai N."/>
            <person name="Sheng W."/>
            <person name="Hou X."/>
            <person name="Wei L."/>
        </authorList>
    </citation>
    <scope>NUCLEOTIDE SEQUENCE</scope>
    <source>
        <strain evidence="4">K16</strain>
        <tissue evidence="4">Leaf</tissue>
    </source>
</reference>
<dbReference type="Proteomes" id="UP001289374">
    <property type="component" value="Unassembled WGS sequence"/>
</dbReference>
<evidence type="ECO:0000259" key="3">
    <source>
        <dbReference type="Pfam" id="PF22936"/>
    </source>
</evidence>
<dbReference type="PANTHER" id="PTHR47592:SF27">
    <property type="entry name" value="OS08G0421700 PROTEIN"/>
    <property type="match status" value="1"/>
</dbReference>
<comment type="caution">
    <text evidence="4">The sequence shown here is derived from an EMBL/GenBank/DDBJ whole genome shotgun (WGS) entry which is preliminary data.</text>
</comment>
<dbReference type="Pfam" id="PF07727">
    <property type="entry name" value="RVT_2"/>
    <property type="match status" value="1"/>
</dbReference>
<dbReference type="PANTHER" id="PTHR47592">
    <property type="entry name" value="PBF68 PROTEIN"/>
    <property type="match status" value="1"/>
</dbReference>
<protein>
    <submittedName>
        <fullName evidence="4">Retrovirus-related Pol polyprotein from transposon TNT 1-94</fullName>
    </submittedName>
</protein>
<reference evidence="4" key="2">
    <citation type="journal article" date="2024" name="Plant">
        <title>Genomic evolution and insights into agronomic trait innovations of Sesamum species.</title>
        <authorList>
            <person name="Miao H."/>
            <person name="Wang L."/>
            <person name="Qu L."/>
            <person name="Liu H."/>
            <person name="Sun Y."/>
            <person name="Le M."/>
            <person name="Wang Q."/>
            <person name="Wei S."/>
            <person name="Zheng Y."/>
            <person name="Lin W."/>
            <person name="Duan Y."/>
            <person name="Cao H."/>
            <person name="Xiong S."/>
            <person name="Wang X."/>
            <person name="Wei L."/>
            <person name="Li C."/>
            <person name="Ma Q."/>
            <person name="Ju M."/>
            <person name="Zhao R."/>
            <person name="Li G."/>
            <person name="Mu C."/>
            <person name="Tian Q."/>
            <person name="Mei H."/>
            <person name="Zhang T."/>
            <person name="Gao T."/>
            <person name="Zhang H."/>
        </authorList>
    </citation>
    <scope>NUCLEOTIDE SEQUENCE</scope>
    <source>
        <strain evidence="4">K16</strain>
    </source>
</reference>
<dbReference type="InterPro" id="IPR054722">
    <property type="entry name" value="PolX-like_BBD"/>
</dbReference>
<evidence type="ECO:0000313" key="4">
    <source>
        <dbReference type="EMBL" id="KAK4394281.1"/>
    </source>
</evidence>
<feature type="domain" description="Reverse transcriptase Ty1/copia-type" evidence="2">
    <location>
        <begin position="226"/>
        <end position="342"/>
    </location>
</feature>
<keyword evidence="1" id="KW-0645">Protease</keyword>